<dbReference type="AlphaFoldDB" id="F9YTJ8"/>
<dbReference type="HOGENOM" id="CLU_3231175_0_0_10"/>
<dbReference type="EMBL" id="CP002113">
    <property type="protein sequence ID" value="AEK22860.1"/>
    <property type="molecule type" value="Genomic_DNA"/>
</dbReference>
<organism evidence="1 2">
    <name type="scientific">Capnocytophaga canimorsus (strain 5)</name>
    <dbReference type="NCBI Taxonomy" id="860228"/>
    <lineage>
        <taxon>Bacteria</taxon>
        <taxon>Pseudomonadati</taxon>
        <taxon>Bacteroidota</taxon>
        <taxon>Flavobacteriia</taxon>
        <taxon>Flavobacteriales</taxon>
        <taxon>Flavobacteriaceae</taxon>
        <taxon>Capnocytophaga</taxon>
    </lineage>
</organism>
<accession>F9YTJ8</accession>
<gene>
    <name evidence="1" type="ordered locus">Ccan_07420</name>
</gene>
<keyword evidence="2" id="KW-1185">Reference proteome</keyword>
<evidence type="ECO:0000313" key="1">
    <source>
        <dbReference type="EMBL" id="AEK22860.1"/>
    </source>
</evidence>
<name>F9YTJ8_CAPCC</name>
<dbReference type="Proteomes" id="UP000008895">
    <property type="component" value="Chromosome"/>
</dbReference>
<proteinExistence type="predicted"/>
<evidence type="ECO:0000313" key="2">
    <source>
        <dbReference type="Proteomes" id="UP000008895"/>
    </source>
</evidence>
<sequence>MVLRKWESMSPPSLIENPFHIETDFFYAKVRRVPLVEPPPSLS</sequence>
<dbReference type="KEGG" id="ccm:Ccan_07420"/>
<protein>
    <submittedName>
        <fullName evidence="1">Uncharacterized protein</fullName>
    </submittedName>
</protein>
<reference evidence="1 2" key="1">
    <citation type="journal article" date="2011" name="J. Bacteriol.">
        <title>Complete genome sequence of the dog commensal and human pathogen Capnocytophaga canimorsus strain 5.</title>
        <authorList>
            <person name="Manfredi P."/>
            <person name="Pagni M."/>
            <person name="Cornelis G.R."/>
        </authorList>
    </citation>
    <scope>NUCLEOTIDE SEQUENCE [LARGE SCALE GENOMIC DNA]</scope>
    <source>
        <strain evidence="2">5</strain>
    </source>
</reference>